<dbReference type="CDD" id="cd11296">
    <property type="entry name" value="O-FucT_like"/>
    <property type="match status" value="1"/>
</dbReference>
<feature type="region of interest" description="Disordered" evidence="1">
    <location>
        <begin position="288"/>
        <end position="316"/>
    </location>
</feature>
<dbReference type="Proteomes" id="UP000290288">
    <property type="component" value="Unassembled WGS sequence"/>
</dbReference>
<dbReference type="EMBL" id="SDEE01000331">
    <property type="protein sequence ID" value="RXW17560.1"/>
    <property type="molecule type" value="Genomic_DNA"/>
</dbReference>
<proteinExistence type="predicted"/>
<accession>A0A4Q2DCV2</accession>
<feature type="compositionally biased region" description="Basic residues" evidence="1">
    <location>
        <begin position="294"/>
        <end position="312"/>
    </location>
</feature>
<dbReference type="AlphaFoldDB" id="A0A4Q2DCV2"/>
<sequence>MWWSGIPNSFADISQFERELPQHRWNEVHVDPLTGELVEKGCHGKQVKWEEHAGEGYLRFPGQLWGRGFSNGLEEALLVAHLAHLSNRSYVFEDYFKSRSPFPYTLDGFALRPSRIPLNAVVSGFIAGANVSSDATTTRLLHLSISAEYYEYICPSSLSAQHRVVLSVNDAPTFSDGASQMQWWVDRIKTAGKGKRCIEIVGGDANEKSLFGHDHIKSERHTQSFVQELSNSPVVKHFSWSRVVENSAERVADALKLSSPGRSSPLSFTEALPGLLVIDLARDANAQHCGRPTQRGHHAKRPRIPRRKRGSKRNALLIEEERDDSRLERRWWYWAGRAGQRLSSADVGANTAAASSSSVAKIPSTRARYAGGSSIPHQTSSSSDSSTKVDDDEIPKEKQRSGGVRIQKEDFDFGRGRGGVKWDSHSEEVFVVPSEELESPLSNVEETLVKVVKPIVDFSAPKRKWMWWGSGSRRMSTLKAIATAGVHQDEETSGVDDGSDRELELRSLNDDVEEAGRSKAIGRVHCRRPSIEQVVQRAKEARAAWNYPLIKVIVLSNRCPSFLSRLSSALANDGWVVIDPDASIKHSIALNDRNHVEGVNVAVDMALAEKAEVFLGSDFSTLSRNVVLRRMSIGGSEEANRML</sequence>
<comment type="caution">
    <text evidence="2">The sequence shown here is derived from an EMBL/GenBank/DDBJ whole genome shotgun (WGS) entry which is preliminary data.</text>
</comment>
<dbReference type="OrthoDB" id="2559662at2759"/>
<evidence type="ECO:0000313" key="3">
    <source>
        <dbReference type="Proteomes" id="UP000290288"/>
    </source>
</evidence>
<feature type="compositionally biased region" description="Low complexity" evidence="1">
    <location>
        <begin position="373"/>
        <end position="386"/>
    </location>
</feature>
<reference evidence="2 3" key="1">
    <citation type="submission" date="2019-01" db="EMBL/GenBank/DDBJ databases">
        <title>Draft genome sequence of Psathyrella aberdarensis IHI B618.</title>
        <authorList>
            <person name="Buettner E."/>
            <person name="Kellner H."/>
        </authorList>
    </citation>
    <scope>NUCLEOTIDE SEQUENCE [LARGE SCALE GENOMIC DNA]</scope>
    <source>
        <strain evidence="2 3">IHI B618</strain>
    </source>
</reference>
<dbReference type="Gene3D" id="3.40.50.11350">
    <property type="match status" value="1"/>
</dbReference>
<organism evidence="2 3">
    <name type="scientific">Candolleomyces aberdarensis</name>
    <dbReference type="NCBI Taxonomy" id="2316362"/>
    <lineage>
        <taxon>Eukaryota</taxon>
        <taxon>Fungi</taxon>
        <taxon>Dikarya</taxon>
        <taxon>Basidiomycota</taxon>
        <taxon>Agaricomycotina</taxon>
        <taxon>Agaricomycetes</taxon>
        <taxon>Agaricomycetidae</taxon>
        <taxon>Agaricales</taxon>
        <taxon>Agaricineae</taxon>
        <taxon>Psathyrellaceae</taxon>
        <taxon>Candolleomyces</taxon>
    </lineage>
</organism>
<dbReference type="STRING" id="2316362.A0A4Q2DCV2"/>
<feature type="compositionally biased region" description="Basic and acidic residues" evidence="1">
    <location>
        <begin position="395"/>
        <end position="409"/>
    </location>
</feature>
<name>A0A4Q2DCV2_9AGAR</name>
<feature type="region of interest" description="Disordered" evidence="1">
    <location>
        <begin position="367"/>
        <end position="409"/>
    </location>
</feature>
<evidence type="ECO:0000313" key="2">
    <source>
        <dbReference type="EMBL" id="RXW17560.1"/>
    </source>
</evidence>
<protein>
    <submittedName>
        <fullName evidence="2">Uncharacterized protein</fullName>
    </submittedName>
</protein>
<evidence type="ECO:0000256" key="1">
    <source>
        <dbReference type="SAM" id="MobiDB-lite"/>
    </source>
</evidence>
<gene>
    <name evidence="2" type="ORF">EST38_g8295</name>
</gene>
<keyword evidence="3" id="KW-1185">Reference proteome</keyword>